<dbReference type="GO" id="GO:0003676">
    <property type="term" value="F:nucleic acid binding"/>
    <property type="evidence" value="ECO:0007669"/>
    <property type="project" value="InterPro"/>
</dbReference>
<dbReference type="InterPro" id="IPR001584">
    <property type="entry name" value="Integrase_cat-core"/>
</dbReference>
<organism evidence="3 4">
    <name type="scientific">Cyprinus carpio</name>
    <name type="common">Common carp</name>
    <dbReference type="NCBI Taxonomy" id="7962"/>
    <lineage>
        <taxon>Eukaryota</taxon>
        <taxon>Metazoa</taxon>
        <taxon>Chordata</taxon>
        <taxon>Craniata</taxon>
        <taxon>Vertebrata</taxon>
        <taxon>Euteleostomi</taxon>
        <taxon>Actinopterygii</taxon>
        <taxon>Neopterygii</taxon>
        <taxon>Teleostei</taxon>
        <taxon>Ostariophysi</taxon>
        <taxon>Cypriniformes</taxon>
        <taxon>Cyprinidae</taxon>
        <taxon>Cyprininae</taxon>
        <taxon>Cyprinus</taxon>
    </lineage>
</organism>
<feature type="domain" description="Integrase catalytic" evidence="2">
    <location>
        <begin position="97"/>
        <end position="253"/>
    </location>
</feature>
<dbReference type="InterPro" id="IPR012337">
    <property type="entry name" value="RNaseH-like_sf"/>
</dbReference>
<dbReference type="InterPro" id="IPR036397">
    <property type="entry name" value="RNaseH_sf"/>
</dbReference>
<sequence length="335" mass="38128">MHLAVITGDRFCAEFAHLKQQNHCYKHCLSITESKLFYTGPSAQFMRLVVLSDEQRRAVLEECHNNPGTGNHGGVRATMDRVVVGYYWDNIKAGGCQECATSLCNFISDLPASNGHTCILVIVDRFSKACKLIPLQGLPTAMETAEAMVNLVFRHVGIPNDVVSDCGPEFILRVWKAFFSLIGVIVSLTSRYHPQSNWQMERKIQEISCFLRTFCQSHQDSWSQFLTWAEYAQNSLLQLVTGLTPFQCTLGYQPPLFPWSGETSDVPSVTHWFQESERVWDEAHHHLQRAVCRYADVRRQPAPTYQPGQKVWLSTRDICLHLPCQKLCPKYIGPF</sequence>
<dbReference type="AlphaFoldDB" id="A0A8C1MEY1"/>
<dbReference type="Gene3D" id="3.30.420.10">
    <property type="entry name" value="Ribonuclease H-like superfamily/Ribonuclease H"/>
    <property type="match status" value="1"/>
</dbReference>
<dbReference type="PANTHER" id="PTHR37984:SF5">
    <property type="entry name" value="PROTEIN NYNRIN-LIKE"/>
    <property type="match status" value="1"/>
</dbReference>
<dbReference type="Pfam" id="PF17921">
    <property type="entry name" value="Integrase_H2C2"/>
    <property type="match status" value="1"/>
</dbReference>
<reference evidence="3" key="1">
    <citation type="submission" date="2025-08" db="UniProtKB">
        <authorList>
            <consortium name="Ensembl"/>
        </authorList>
    </citation>
    <scope>IDENTIFICATION</scope>
</reference>
<dbReference type="Pfam" id="PF00665">
    <property type="entry name" value="rve"/>
    <property type="match status" value="1"/>
</dbReference>
<accession>A0A8C1MEY1</accession>
<protein>
    <recommendedName>
        <fullName evidence="1">Gypsy retrotransposon integrase-like protein 1</fullName>
    </recommendedName>
</protein>
<reference evidence="3" key="2">
    <citation type="submission" date="2025-09" db="UniProtKB">
        <authorList>
            <consortium name="Ensembl"/>
        </authorList>
    </citation>
    <scope>IDENTIFICATION</scope>
</reference>
<dbReference type="SUPFAM" id="SSF53098">
    <property type="entry name" value="Ribonuclease H-like"/>
    <property type="match status" value="1"/>
</dbReference>
<dbReference type="PROSITE" id="PS50994">
    <property type="entry name" value="INTEGRASE"/>
    <property type="match status" value="1"/>
</dbReference>
<dbReference type="Ensembl" id="ENSCCRT00010081727.1">
    <property type="protein sequence ID" value="ENSCCRP00010073806.1"/>
    <property type="gene ID" value="ENSCCRG00010032160.1"/>
</dbReference>
<evidence type="ECO:0000256" key="1">
    <source>
        <dbReference type="ARBA" id="ARBA00039658"/>
    </source>
</evidence>
<dbReference type="Gene3D" id="1.10.340.70">
    <property type="match status" value="1"/>
</dbReference>
<dbReference type="InterPro" id="IPR050951">
    <property type="entry name" value="Retrovirus_Pol_polyprotein"/>
</dbReference>
<evidence type="ECO:0000259" key="2">
    <source>
        <dbReference type="PROSITE" id="PS50994"/>
    </source>
</evidence>
<keyword evidence="4" id="KW-1185">Reference proteome</keyword>
<dbReference type="InterPro" id="IPR041588">
    <property type="entry name" value="Integrase_H2C2"/>
</dbReference>
<dbReference type="PANTHER" id="PTHR37984">
    <property type="entry name" value="PROTEIN CBG26694"/>
    <property type="match status" value="1"/>
</dbReference>
<evidence type="ECO:0000313" key="4">
    <source>
        <dbReference type="Proteomes" id="UP000694427"/>
    </source>
</evidence>
<dbReference type="GO" id="GO:0015074">
    <property type="term" value="P:DNA integration"/>
    <property type="evidence" value="ECO:0007669"/>
    <property type="project" value="InterPro"/>
</dbReference>
<dbReference type="Proteomes" id="UP000694427">
    <property type="component" value="Unplaced"/>
</dbReference>
<evidence type="ECO:0000313" key="3">
    <source>
        <dbReference type="Ensembl" id="ENSCCRP00010073806.1"/>
    </source>
</evidence>
<proteinExistence type="predicted"/>
<name>A0A8C1MEY1_CYPCA</name>